<dbReference type="SUPFAM" id="SSF56112">
    <property type="entry name" value="Protein kinase-like (PK-like)"/>
    <property type="match status" value="1"/>
</dbReference>
<dbReference type="HOGENOM" id="CLU_012712_1_1_1"/>
<name>B8LVX0_TALSN</name>
<dbReference type="VEuPathDB" id="FungiDB:TSTA_077030"/>
<dbReference type="Pfam" id="PF01633">
    <property type="entry name" value="Choline_kinase"/>
    <property type="match status" value="1"/>
</dbReference>
<feature type="region of interest" description="Disordered" evidence="4">
    <location>
        <begin position="154"/>
        <end position="191"/>
    </location>
</feature>
<protein>
    <recommendedName>
        <fullName evidence="3">ethanolamine kinase</fullName>
        <ecNumber evidence="3">2.7.1.82</ecNumber>
    </recommendedName>
</protein>
<dbReference type="CDD" id="cd05157">
    <property type="entry name" value="ETNK_euk"/>
    <property type="match status" value="1"/>
</dbReference>
<dbReference type="InParanoid" id="B8LVX0"/>
<sequence length="422" mass="47550">MANESLRYIPLTYDHADSQASALRLVLTIKPEWEGPGNNIEFVRFTDGITNTLLKIVNRKPGWTDEQIDNEAVLMRAYGNHTEILIDRERETRSHSLLAQHGLAPPLLARFKNGLLYCFIRGHVTSPSDLINPSVWRGVARRLGQWHAVLPIAGSADDSQTPSSTHDEDNLYKSDGTPKAPTAGTITPIRPRQAGPNLWTVLQKWILALPVQTEEQRARQKALQVELERTLHEFDDGSGIGANGLVFAHCDLLSANVIVIPHAQANGVTNGHSDSQDVHFIDYEYATPSPAAFDIANHFAEWGGYDCDYNMLPTRSVRREFLTEYVKSFAQHGGKGVDPDQQQKVVEKLFQDVDRFRGIPGFYWGVWALIQATISQIDFDYASYAEVRLGEYWAWRREQDGSKSAEADEESPLRERRWAQEA</sequence>
<dbReference type="Gene3D" id="3.90.1200.10">
    <property type="match status" value="1"/>
</dbReference>
<dbReference type="EC" id="2.7.1.82" evidence="3"/>
<organism evidence="5 6">
    <name type="scientific">Talaromyces stipitatus (strain ATCC 10500 / CBS 375.48 / QM 6759 / NRRL 1006)</name>
    <name type="common">Penicillium stipitatum</name>
    <dbReference type="NCBI Taxonomy" id="441959"/>
    <lineage>
        <taxon>Eukaryota</taxon>
        <taxon>Fungi</taxon>
        <taxon>Dikarya</taxon>
        <taxon>Ascomycota</taxon>
        <taxon>Pezizomycotina</taxon>
        <taxon>Eurotiomycetes</taxon>
        <taxon>Eurotiomycetidae</taxon>
        <taxon>Eurotiales</taxon>
        <taxon>Trichocomaceae</taxon>
        <taxon>Talaromyces</taxon>
        <taxon>Talaromyces sect. Talaromyces</taxon>
    </lineage>
</organism>
<dbReference type="Proteomes" id="UP000001745">
    <property type="component" value="Unassembled WGS sequence"/>
</dbReference>
<keyword evidence="6" id="KW-1185">Reference proteome</keyword>
<keyword evidence="5" id="KW-0808">Transferase</keyword>
<reference evidence="6" key="1">
    <citation type="journal article" date="2015" name="Genome Announc.">
        <title>Genome sequence of the AIDS-associated pathogen Penicillium marneffei (ATCC18224) and its near taxonomic relative Talaromyces stipitatus (ATCC10500).</title>
        <authorList>
            <person name="Nierman W.C."/>
            <person name="Fedorova-Abrams N.D."/>
            <person name="Andrianopoulos A."/>
        </authorList>
    </citation>
    <scope>NUCLEOTIDE SEQUENCE [LARGE SCALE GENOMIC DNA]</scope>
    <source>
        <strain evidence="6">ATCC 10500 / CBS 375.48 / QM 6759 / NRRL 1006</strain>
    </source>
</reference>
<dbReference type="GO" id="GO:0006646">
    <property type="term" value="P:phosphatidylethanolamine biosynthetic process"/>
    <property type="evidence" value="ECO:0007669"/>
    <property type="project" value="TreeGrafter"/>
</dbReference>
<evidence type="ECO:0000256" key="3">
    <source>
        <dbReference type="ARBA" id="ARBA00038874"/>
    </source>
</evidence>
<dbReference type="GO" id="GO:0004305">
    <property type="term" value="F:ethanolamine kinase activity"/>
    <property type="evidence" value="ECO:0007669"/>
    <property type="project" value="UniProtKB-EC"/>
</dbReference>
<gene>
    <name evidence="5" type="ORF">TSTA_077030</name>
</gene>
<proteinExistence type="inferred from homology"/>
<keyword evidence="5" id="KW-0418">Kinase</keyword>
<comment type="pathway">
    <text evidence="1">Phospholipid metabolism; phosphatidylethanolamine biosynthesis; phosphatidylethanolamine from ethanolamine: step 1/3.</text>
</comment>
<comment type="similarity">
    <text evidence="2">Belongs to the choline/ethanolamine kinase family.</text>
</comment>
<dbReference type="PANTHER" id="PTHR22603">
    <property type="entry name" value="CHOLINE/ETHANOALAMINE KINASE"/>
    <property type="match status" value="1"/>
</dbReference>
<dbReference type="OrthoDB" id="10267235at2759"/>
<dbReference type="PhylomeDB" id="B8LVX0"/>
<dbReference type="EMBL" id="EQ962652">
    <property type="protein sequence ID" value="EED24336.1"/>
    <property type="molecule type" value="Genomic_DNA"/>
</dbReference>
<dbReference type="OMA" id="FALIPKY"/>
<feature type="region of interest" description="Disordered" evidence="4">
    <location>
        <begin position="399"/>
        <end position="422"/>
    </location>
</feature>
<evidence type="ECO:0000313" key="6">
    <source>
        <dbReference type="Proteomes" id="UP000001745"/>
    </source>
</evidence>
<dbReference type="eggNOG" id="KOG4720">
    <property type="taxonomic scope" value="Eukaryota"/>
</dbReference>
<evidence type="ECO:0000256" key="4">
    <source>
        <dbReference type="SAM" id="MobiDB-lite"/>
    </source>
</evidence>
<dbReference type="RefSeq" id="XP_002341723.1">
    <property type="nucleotide sequence ID" value="XM_002341682.1"/>
</dbReference>
<evidence type="ECO:0000313" key="5">
    <source>
        <dbReference type="EMBL" id="EED24336.1"/>
    </source>
</evidence>
<dbReference type="PANTHER" id="PTHR22603:SF66">
    <property type="entry name" value="ETHANOLAMINE KINASE"/>
    <property type="match status" value="1"/>
</dbReference>
<dbReference type="AlphaFoldDB" id="B8LVX0"/>
<evidence type="ECO:0000256" key="1">
    <source>
        <dbReference type="ARBA" id="ARBA00037883"/>
    </source>
</evidence>
<dbReference type="InterPro" id="IPR011009">
    <property type="entry name" value="Kinase-like_dom_sf"/>
</dbReference>
<dbReference type="GeneID" id="8104687"/>
<dbReference type="GO" id="GO:0005737">
    <property type="term" value="C:cytoplasm"/>
    <property type="evidence" value="ECO:0007669"/>
    <property type="project" value="TreeGrafter"/>
</dbReference>
<accession>B8LVX0</accession>
<evidence type="ECO:0000256" key="2">
    <source>
        <dbReference type="ARBA" id="ARBA00038211"/>
    </source>
</evidence>
<dbReference type="STRING" id="441959.B8LVX0"/>